<accession>A0A5P8W2E2</accession>
<dbReference type="Proteomes" id="UP000326678">
    <property type="component" value="Chromosome Gxm1"/>
</dbReference>
<sequence length="40" mass="4758">MSQPIANSQLDRYLIKQRSLIVNLRLLLTQVYTKVTYTQF</sequence>
<dbReference type="AlphaFoldDB" id="A0A5P8W2E2"/>
<evidence type="ECO:0000313" key="2">
    <source>
        <dbReference type="Proteomes" id="UP000326678"/>
    </source>
</evidence>
<proteinExistence type="predicted"/>
<protein>
    <submittedName>
        <fullName evidence="1">Uncharacterized protein</fullName>
    </submittedName>
</protein>
<name>A0A5P8W2E2_9NOSO</name>
<organism evidence="1 2">
    <name type="scientific">Nostoc sphaeroides CCNUC1</name>
    <dbReference type="NCBI Taxonomy" id="2653204"/>
    <lineage>
        <taxon>Bacteria</taxon>
        <taxon>Bacillati</taxon>
        <taxon>Cyanobacteriota</taxon>
        <taxon>Cyanophyceae</taxon>
        <taxon>Nostocales</taxon>
        <taxon>Nostocaceae</taxon>
        <taxon>Nostoc</taxon>
    </lineage>
</organism>
<evidence type="ECO:0000313" key="1">
    <source>
        <dbReference type="EMBL" id="QFS46179.1"/>
    </source>
</evidence>
<dbReference type="KEGG" id="nsh:GXM_03659"/>
<keyword evidence="2" id="KW-1185">Reference proteome</keyword>
<reference evidence="1 2" key="1">
    <citation type="submission" date="2019-10" db="EMBL/GenBank/DDBJ databases">
        <title>Genomic and transcriptomic insights into the perfect genentic adaptation of a filamentous nitrogen-fixing cyanobacterium to rice fields.</title>
        <authorList>
            <person name="Chen Z."/>
        </authorList>
    </citation>
    <scope>NUCLEOTIDE SEQUENCE [LARGE SCALE GENOMIC DNA]</scope>
    <source>
        <strain evidence="1">CCNUC1</strain>
    </source>
</reference>
<gene>
    <name evidence="1" type="ORF">GXM_03659</name>
</gene>
<dbReference type="EMBL" id="CP045226">
    <property type="protein sequence ID" value="QFS46179.1"/>
    <property type="molecule type" value="Genomic_DNA"/>
</dbReference>